<gene>
    <name evidence="2" type="ORF">R3P38DRAFT_2762604</name>
</gene>
<name>A0AAW0DHB9_9AGAR</name>
<dbReference type="AlphaFoldDB" id="A0AAW0DHB9"/>
<sequence>MVSINSLLFTTAALLSSAAAQGWEVMIYETSAGGTGSCTGGGTTISGSDAGPCHVVGLGSNAASFNILVHQDPPESEWIRKTLKEAALVNLFSGNSCQSETAIEQVGPGGCFTGSVGSFTAETVPT</sequence>
<dbReference type="Proteomes" id="UP001362999">
    <property type="component" value="Unassembled WGS sequence"/>
</dbReference>
<evidence type="ECO:0000313" key="2">
    <source>
        <dbReference type="EMBL" id="KAK7052195.1"/>
    </source>
</evidence>
<keyword evidence="3" id="KW-1185">Reference proteome</keyword>
<evidence type="ECO:0000313" key="3">
    <source>
        <dbReference type="Proteomes" id="UP001362999"/>
    </source>
</evidence>
<keyword evidence="1" id="KW-0732">Signal</keyword>
<dbReference type="EMBL" id="JAWWNJ010000007">
    <property type="protein sequence ID" value="KAK7052195.1"/>
    <property type="molecule type" value="Genomic_DNA"/>
</dbReference>
<feature type="signal peptide" evidence="1">
    <location>
        <begin position="1"/>
        <end position="20"/>
    </location>
</feature>
<comment type="caution">
    <text evidence="2">The sequence shown here is derived from an EMBL/GenBank/DDBJ whole genome shotgun (WGS) entry which is preliminary data.</text>
</comment>
<proteinExistence type="predicted"/>
<evidence type="ECO:0000256" key="1">
    <source>
        <dbReference type="SAM" id="SignalP"/>
    </source>
</evidence>
<organism evidence="2 3">
    <name type="scientific">Favolaschia claudopus</name>
    <dbReference type="NCBI Taxonomy" id="2862362"/>
    <lineage>
        <taxon>Eukaryota</taxon>
        <taxon>Fungi</taxon>
        <taxon>Dikarya</taxon>
        <taxon>Basidiomycota</taxon>
        <taxon>Agaricomycotina</taxon>
        <taxon>Agaricomycetes</taxon>
        <taxon>Agaricomycetidae</taxon>
        <taxon>Agaricales</taxon>
        <taxon>Marasmiineae</taxon>
        <taxon>Mycenaceae</taxon>
        <taxon>Favolaschia</taxon>
    </lineage>
</organism>
<reference evidence="2 3" key="1">
    <citation type="journal article" date="2024" name="J Genomics">
        <title>Draft genome sequencing and assembly of Favolaschia claudopus CIRM-BRFM 2984 isolated from oak limbs.</title>
        <authorList>
            <person name="Navarro D."/>
            <person name="Drula E."/>
            <person name="Chaduli D."/>
            <person name="Cazenave R."/>
            <person name="Ahrendt S."/>
            <person name="Wang J."/>
            <person name="Lipzen A."/>
            <person name="Daum C."/>
            <person name="Barry K."/>
            <person name="Grigoriev I.V."/>
            <person name="Favel A."/>
            <person name="Rosso M.N."/>
            <person name="Martin F."/>
        </authorList>
    </citation>
    <scope>NUCLEOTIDE SEQUENCE [LARGE SCALE GENOMIC DNA]</scope>
    <source>
        <strain evidence="2 3">CIRM-BRFM 2984</strain>
    </source>
</reference>
<feature type="chain" id="PRO_5043609169" evidence="1">
    <location>
        <begin position="21"/>
        <end position="126"/>
    </location>
</feature>
<protein>
    <submittedName>
        <fullName evidence="2">Uncharacterized protein</fullName>
    </submittedName>
</protein>
<accession>A0AAW0DHB9</accession>